<evidence type="ECO:0000259" key="1">
    <source>
        <dbReference type="Pfam" id="PF00534"/>
    </source>
</evidence>
<organism evidence="2 3">
    <name type="scientific">Alistipes onderdonkii</name>
    <dbReference type="NCBI Taxonomy" id="328813"/>
    <lineage>
        <taxon>Bacteria</taxon>
        <taxon>Pseudomonadati</taxon>
        <taxon>Bacteroidota</taxon>
        <taxon>Bacteroidia</taxon>
        <taxon>Bacteroidales</taxon>
        <taxon>Rikenellaceae</taxon>
        <taxon>Alistipes</taxon>
    </lineage>
</organism>
<evidence type="ECO:0000313" key="3">
    <source>
        <dbReference type="Proteomes" id="UP000195772"/>
    </source>
</evidence>
<reference evidence="3" key="1">
    <citation type="submission" date="2017-04" db="EMBL/GenBank/DDBJ databases">
        <title>Function of individual gut microbiota members based on whole genome sequencing of pure cultures obtained from chicken caecum.</title>
        <authorList>
            <person name="Medvecky M."/>
            <person name="Cejkova D."/>
            <person name="Polansky O."/>
            <person name="Karasova D."/>
            <person name="Kubasova T."/>
            <person name="Cizek A."/>
            <person name="Rychlik I."/>
        </authorList>
    </citation>
    <scope>NUCLEOTIDE SEQUENCE [LARGE SCALE GENOMIC DNA]</scope>
    <source>
        <strain evidence="3">An90</strain>
    </source>
</reference>
<dbReference type="Proteomes" id="UP000195772">
    <property type="component" value="Unassembled WGS sequence"/>
</dbReference>
<dbReference type="Pfam" id="PF00534">
    <property type="entry name" value="Glycos_transf_1"/>
    <property type="match status" value="1"/>
</dbReference>
<gene>
    <name evidence="2" type="ORF">B5G41_14240</name>
</gene>
<dbReference type="AlphaFoldDB" id="A0A1Y3QQ66"/>
<protein>
    <recommendedName>
        <fullName evidence="1">Glycosyl transferase family 1 domain-containing protein</fullName>
    </recommendedName>
</protein>
<dbReference type="EMBL" id="NFHB01000015">
    <property type="protein sequence ID" value="OUN01841.1"/>
    <property type="molecule type" value="Genomic_DNA"/>
</dbReference>
<dbReference type="RefSeq" id="WP_087403519.1">
    <property type="nucleotide sequence ID" value="NZ_JADCKD010000022.1"/>
</dbReference>
<dbReference type="OrthoDB" id="9768685at2"/>
<dbReference type="Gene3D" id="3.40.50.2000">
    <property type="entry name" value="Glycogen Phosphorylase B"/>
    <property type="match status" value="1"/>
</dbReference>
<dbReference type="CDD" id="cd03801">
    <property type="entry name" value="GT4_PimA-like"/>
    <property type="match status" value="1"/>
</dbReference>
<dbReference type="PANTHER" id="PTHR12526">
    <property type="entry name" value="GLYCOSYLTRANSFERASE"/>
    <property type="match status" value="1"/>
</dbReference>
<dbReference type="InterPro" id="IPR001296">
    <property type="entry name" value="Glyco_trans_1"/>
</dbReference>
<name>A0A1Y3QQ66_9BACT</name>
<proteinExistence type="predicted"/>
<dbReference type="SUPFAM" id="SSF53756">
    <property type="entry name" value="UDP-Glycosyltransferase/glycogen phosphorylase"/>
    <property type="match status" value="1"/>
</dbReference>
<evidence type="ECO:0000313" key="2">
    <source>
        <dbReference type="EMBL" id="OUN01841.1"/>
    </source>
</evidence>
<feature type="domain" description="Glycosyl transferase family 1" evidence="1">
    <location>
        <begin position="4"/>
        <end position="154"/>
    </location>
</feature>
<sequence length="184" mass="20747">MLRILFSGVDWERKGGEIAVDTVMQLNAAGIRATLYVAGIKDLPQKHRDNPHVKNIGFLNKNIPEQYHQYVQLWQQADILLLPTRAECAGIVYCEAAAYGIPVFTTDTGGIANYVVNGVNGYRLPLTGTGADFANKIKECICKQELPRLSENARRLYKEKLSWPAWSSRFAEIVETYSERENQI</sequence>
<accession>A0A1Y3QQ66</accession>
<comment type="caution">
    <text evidence="2">The sequence shown here is derived from an EMBL/GenBank/DDBJ whole genome shotgun (WGS) entry which is preliminary data.</text>
</comment>
<dbReference type="PANTHER" id="PTHR12526:SF637">
    <property type="entry name" value="GLYCOSYLTRANSFERASE EPSF-RELATED"/>
    <property type="match status" value="1"/>
</dbReference>
<dbReference type="GO" id="GO:0016757">
    <property type="term" value="F:glycosyltransferase activity"/>
    <property type="evidence" value="ECO:0007669"/>
    <property type="project" value="InterPro"/>
</dbReference>